<reference evidence="9 10" key="1">
    <citation type="submission" date="2020-09" db="EMBL/GenBank/DDBJ databases">
        <title>Pseudoxanthomonas sp. CAU 1598 isolated from sand of Yaerae Beach.</title>
        <authorList>
            <person name="Kim W."/>
        </authorList>
    </citation>
    <scope>NUCLEOTIDE SEQUENCE [LARGE SCALE GENOMIC DNA]</scope>
    <source>
        <strain evidence="9 10">CAU 1598</strain>
    </source>
</reference>
<keyword evidence="3" id="KW-0973">c-di-GMP</keyword>
<dbReference type="Pfam" id="PF08447">
    <property type="entry name" value="PAS_3"/>
    <property type="match status" value="1"/>
</dbReference>
<dbReference type="Gene3D" id="2.60.40.10">
    <property type="entry name" value="Immunoglobulins"/>
    <property type="match status" value="1"/>
</dbReference>
<dbReference type="Gene3D" id="3.20.20.450">
    <property type="entry name" value="EAL domain"/>
    <property type="match status" value="1"/>
</dbReference>
<dbReference type="Gene3D" id="2.130.10.10">
    <property type="entry name" value="YVTN repeat-like/Quinoprotein amine dehydrogenase"/>
    <property type="match status" value="3"/>
</dbReference>
<evidence type="ECO:0000259" key="7">
    <source>
        <dbReference type="PROSITE" id="PS50883"/>
    </source>
</evidence>
<evidence type="ECO:0000313" key="10">
    <source>
        <dbReference type="Proteomes" id="UP000613768"/>
    </source>
</evidence>
<dbReference type="SUPFAM" id="SSF55785">
    <property type="entry name" value="PYP-like sensor domain (PAS domain)"/>
    <property type="match status" value="2"/>
</dbReference>
<dbReference type="InterPro" id="IPR029787">
    <property type="entry name" value="Nucleotide_cyclase"/>
</dbReference>
<dbReference type="InterPro" id="IPR035965">
    <property type="entry name" value="PAS-like_dom_sf"/>
</dbReference>
<dbReference type="InterPro" id="IPR013783">
    <property type="entry name" value="Ig-like_fold"/>
</dbReference>
<dbReference type="InterPro" id="IPR011110">
    <property type="entry name" value="Reg_prop"/>
</dbReference>
<name>A0AAW3ZQY8_9GAMM</name>
<dbReference type="NCBIfam" id="TIGR00254">
    <property type="entry name" value="GGDEF"/>
    <property type="match status" value="1"/>
</dbReference>
<dbReference type="SMART" id="SM00052">
    <property type="entry name" value="EAL"/>
    <property type="match status" value="1"/>
</dbReference>
<dbReference type="Pfam" id="PF07495">
    <property type="entry name" value="Y_Y_Y"/>
    <property type="match status" value="1"/>
</dbReference>
<dbReference type="PANTHER" id="PTHR44757">
    <property type="entry name" value="DIGUANYLATE CYCLASE DGCP"/>
    <property type="match status" value="1"/>
</dbReference>
<dbReference type="Gene3D" id="3.30.450.20">
    <property type="entry name" value="PAS domain"/>
    <property type="match status" value="2"/>
</dbReference>
<dbReference type="SMART" id="SM00086">
    <property type="entry name" value="PAC"/>
    <property type="match status" value="3"/>
</dbReference>
<dbReference type="InterPro" id="IPR013655">
    <property type="entry name" value="PAS_fold_3"/>
</dbReference>
<protein>
    <recommendedName>
        <fullName evidence="2">cyclic-guanylate-specific phosphodiesterase</fullName>
        <ecNumber evidence="2">3.1.4.52</ecNumber>
    </recommendedName>
</protein>
<dbReference type="CDD" id="cd01948">
    <property type="entry name" value="EAL"/>
    <property type="match status" value="1"/>
</dbReference>
<dbReference type="InterPro" id="IPR052155">
    <property type="entry name" value="Biofilm_reg_signaling"/>
</dbReference>
<dbReference type="GO" id="GO:0071111">
    <property type="term" value="F:cyclic-guanylate-specific phosphodiesterase activity"/>
    <property type="evidence" value="ECO:0007669"/>
    <property type="project" value="UniProtKB-EC"/>
</dbReference>
<dbReference type="SMART" id="SM00267">
    <property type="entry name" value="GGDEF"/>
    <property type="match status" value="1"/>
</dbReference>
<evidence type="ECO:0000259" key="5">
    <source>
        <dbReference type="PROSITE" id="PS50112"/>
    </source>
</evidence>
<dbReference type="EMBL" id="JACYTR010000053">
    <property type="protein sequence ID" value="MBD8527492.1"/>
    <property type="molecule type" value="Genomic_DNA"/>
</dbReference>
<dbReference type="Pfam" id="PF00990">
    <property type="entry name" value="GGDEF"/>
    <property type="match status" value="1"/>
</dbReference>
<dbReference type="PROSITE" id="PS50112">
    <property type="entry name" value="PAS"/>
    <property type="match status" value="1"/>
</dbReference>
<evidence type="ECO:0000259" key="6">
    <source>
        <dbReference type="PROSITE" id="PS50113"/>
    </source>
</evidence>
<feature type="domain" description="PAC" evidence="6">
    <location>
        <begin position="1022"/>
        <end position="1074"/>
    </location>
</feature>
<feature type="domain" description="PAS" evidence="5">
    <location>
        <begin position="949"/>
        <end position="1002"/>
    </location>
</feature>
<keyword evidence="10" id="KW-1185">Reference proteome</keyword>
<dbReference type="InterPro" id="IPR015943">
    <property type="entry name" value="WD40/YVTN_repeat-like_dom_sf"/>
</dbReference>
<dbReference type="InterPro" id="IPR011123">
    <property type="entry name" value="Y_Y_Y"/>
</dbReference>
<dbReference type="InterPro" id="IPR000160">
    <property type="entry name" value="GGDEF_dom"/>
</dbReference>
<evidence type="ECO:0000256" key="3">
    <source>
        <dbReference type="ARBA" id="ARBA00022636"/>
    </source>
</evidence>
<dbReference type="RefSeq" id="WP_192030910.1">
    <property type="nucleotide sequence ID" value="NZ_JACYTR010000053.1"/>
</dbReference>
<gene>
    <name evidence="9" type="ORF">IFO71_17250</name>
</gene>
<dbReference type="EC" id="3.1.4.52" evidence="2"/>
<feature type="domain" description="GGDEF" evidence="8">
    <location>
        <begin position="1106"/>
        <end position="1240"/>
    </location>
</feature>
<dbReference type="NCBIfam" id="TIGR00229">
    <property type="entry name" value="sensory_box"/>
    <property type="match status" value="2"/>
</dbReference>
<evidence type="ECO:0000256" key="4">
    <source>
        <dbReference type="ARBA" id="ARBA00051114"/>
    </source>
</evidence>
<dbReference type="Pfam" id="PF13426">
    <property type="entry name" value="PAS_9"/>
    <property type="match status" value="1"/>
</dbReference>
<dbReference type="InterPro" id="IPR035919">
    <property type="entry name" value="EAL_sf"/>
</dbReference>
<dbReference type="PROSITE" id="PS50887">
    <property type="entry name" value="GGDEF"/>
    <property type="match status" value="1"/>
</dbReference>
<dbReference type="Gene3D" id="3.30.70.270">
    <property type="match status" value="1"/>
</dbReference>
<feature type="domain" description="PAC" evidence="6">
    <location>
        <begin position="899"/>
        <end position="952"/>
    </location>
</feature>
<evidence type="ECO:0000256" key="1">
    <source>
        <dbReference type="ARBA" id="ARBA00001946"/>
    </source>
</evidence>
<dbReference type="SUPFAM" id="SSF55073">
    <property type="entry name" value="Nucleotide cyclase"/>
    <property type="match status" value="1"/>
</dbReference>
<organism evidence="9 10">
    <name type="scientific">Pseudomarimonas arenosa</name>
    <dbReference type="NCBI Taxonomy" id="2774145"/>
    <lineage>
        <taxon>Bacteria</taxon>
        <taxon>Pseudomonadati</taxon>
        <taxon>Pseudomonadota</taxon>
        <taxon>Gammaproteobacteria</taxon>
        <taxon>Lysobacterales</taxon>
        <taxon>Lysobacteraceae</taxon>
        <taxon>Pseudomarimonas</taxon>
    </lineage>
</organism>
<evidence type="ECO:0000313" key="9">
    <source>
        <dbReference type="EMBL" id="MBD8527492.1"/>
    </source>
</evidence>
<dbReference type="InterPro" id="IPR000700">
    <property type="entry name" value="PAS-assoc_C"/>
</dbReference>
<dbReference type="FunFam" id="3.30.70.270:FF:000001">
    <property type="entry name" value="Diguanylate cyclase domain protein"/>
    <property type="match status" value="1"/>
</dbReference>
<dbReference type="PROSITE" id="PS50113">
    <property type="entry name" value="PAC"/>
    <property type="match status" value="2"/>
</dbReference>
<evidence type="ECO:0000256" key="2">
    <source>
        <dbReference type="ARBA" id="ARBA00012282"/>
    </source>
</evidence>
<dbReference type="SUPFAM" id="SSF63829">
    <property type="entry name" value="Calcium-dependent phosphotriesterase"/>
    <property type="match status" value="2"/>
</dbReference>
<sequence>MLVALCTVCGLVGPAQAVRRDYFFESISSQQGLAQNTVHAMLRDGQGFVWVATQGGLHRYDGYQFELFQHDPNDQTSLPASFVTALALGEQDVLWIGFNAHFLARLDLRTRKITRLDHAAVDDPQRNQVSSIRVADDGQIWLGTGAGIERVDPLSGQRTEVVRLLNQARIDRAGMPRSSALEFDAQGFLWAATDGGLFRIDRRSGSYQAVGGDTPAFTLHRDAQQRLWVARLDGLFRVNETASLEPQLRPDGQPFEPIYRLSGDQSGRLWMAPVQGGLLRYQPDSATLDRIDYVPGLPAGLPEQAVASLMVDPSGLLWVGGESTGISTSPADGARFTLMLDLDRRFDLRGSNNIRVLLQIDQRHVWVGAERQGLKRLDLHTGQFENFIEAINQARPPAAQGRGIRVLGLSRAEGSQIWVSTDQGLYLLDPEQGRAQWRLIPADPQGRPFGEVLRYSLRSRDGSLWFGSYASGVARLLPSGEWRFYQQGDGESGGLSHNLINHIYQDRRGQIWVSTLSGLNRIDPDSDRITQFDYDANRPDSVIGTLVRGVEEASDGRLWVATHSGVAVTSDDLAADQLRFERLSTGDGLVSNTIYAVLEARDGAIWASSNLGLMRIDPATRAVRAFGLRGGLQDLEFNGGAQLRLDDGRLLFGGIKGLNLFDPSRVGESVFDAPLAFTQLSASRLQSTLRPLVPIERWVVAQDERVFRFRFAALDYTSPQRNRFQYLLEGFDNGWSMPSNEPTAVYTNLDAGSYRLRVRASNFDGHVSAHELGLELRVEPVWWASNVAKLIYLLSTIGIVLAVLRARQRRRQQELTMMRELRAREERLKLALWGSGDEFWDWDIPNNSLIRIGADQLLGLPEQHSLSTDEWRERAVHPDDLPRVQSILQAHIAGETPAFESEHRIRNAKGQWIWVRSRGKLVERDRDGRPLRMAGTARDVTQTREAEGERRIASEVLRSMGEAVGVTDLQFHFVSINPAFTRITGYELDEVEGRSASLLDSEQQQPEFYSRLRASAERTGKWKGELWQRRKDGVEFLAWLELAEVRDARGQRTHYVVVLSDVTEKRRAEQELRYLASYDTLTGLPNRTLLSERLARAVVRARRNHTKIGVLFIDLDRFKDVNDSLGHAAGDRLLKSAAVRLLSTVRESDTVARLGGDEFTVVLEDLSDRSAAEHMAARIIQTFAEPLDLESRGEVIISPSIGIALFPEHGQVPADLLKFADTAMYAAKDKGRNNWQVYDESLDADTRRRMVMLSSLRKAIERNELSLMFQPKLSLRSNQVTGVEALLRWHSAELGPVPPASFIPLAEETGLILPLGEWVLQEAARTLARWRQQGHLDLVMAVNVSMAQFLRGHLERQIEQVIRDTDLPPQRLELEVTESMVMANAEQAIRVLRQLRRMGVKLAIDDFGTGYSSLVYLKRLPIDTLKIDKEFVGDLTRDPDDEAITATVINMAHTLDLKVVAEGVESEEQLTFLRHHGCDEIQGYWLARPLSEVDCLEFLRQHASGLTALAR</sequence>
<evidence type="ECO:0000259" key="8">
    <source>
        <dbReference type="PROSITE" id="PS50887"/>
    </source>
</evidence>
<dbReference type="Pfam" id="PF07494">
    <property type="entry name" value="Reg_prop"/>
    <property type="match status" value="2"/>
</dbReference>
<dbReference type="CDD" id="cd01949">
    <property type="entry name" value="GGDEF"/>
    <property type="match status" value="1"/>
</dbReference>
<dbReference type="GO" id="GO:0071732">
    <property type="term" value="P:cellular response to nitric oxide"/>
    <property type="evidence" value="ECO:0007669"/>
    <property type="project" value="UniProtKB-ARBA"/>
</dbReference>
<dbReference type="InterPro" id="IPR043128">
    <property type="entry name" value="Rev_trsase/Diguanyl_cyclase"/>
</dbReference>
<proteinExistence type="predicted"/>
<dbReference type="InterPro" id="IPR001633">
    <property type="entry name" value="EAL_dom"/>
</dbReference>
<dbReference type="SUPFAM" id="SSF141868">
    <property type="entry name" value="EAL domain-like"/>
    <property type="match status" value="1"/>
</dbReference>
<dbReference type="PROSITE" id="PS50883">
    <property type="entry name" value="EAL"/>
    <property type="match status" value="1"/>
</dbReference>
<accession>A0AAW3ZQY8</accession>
<dbReference type="FunFam" id="3.20.20.450:FF:000001">
    <property type="entry name" value="Cyclic di-GMP phosphodiesterase yahA"/>
    <property type="match status" value="1"/>
</dbReference>
<comment type="cofactor">
    <cofactor evidence="1">
        <name>Mg(2+)</name>
        <dbReference type="ChEBI" id="CHEBI:18420"/>
    </cofactor>
</comment>
<feature type="domain" description="EAL" evidence="7">
    <location>
        <begin position="1249"/>
        <end position="1503"/>
    </location>
</feature>
<dbReference type="InterPro" id="IPR000014">
    <property type="entry name" value="PAS"/>
</dbReference>
<dbReference type="InterPro" id="IPR001610">
    <property type="entry name" value="PAC"/>
</dbReference>
<dbReference type="Proteomes" id="UP000613768">
    <property type="component" value="Unassembled WGS sequence"/>
</dbReference>
<comment type="catalytic activity">
    <reaction evidence="4">
        <text>3',3'-c-di-GMP + H2O = 5'-phosphoguanylyl(3'-&gt;5')guanosine + H(+)</text>
        <dbReference type="Rhea" id="RHEA:24902"/>
        <dbReference type="ChEBI" id="CHEBI:15377"/>
        <dbReference type="ChEBI" id="CHEBI:15378"/>
        <dbReference type="ChEBI" id="CHEBI:58754"/>
        <dbReference type="ChEBI" id="CHEBI:58805"/>
        <dbReference type="EC" id="3.1.4.52"/>
    </reaction>
    <physiologicalReaction direction="left-to-right" evidence="4">
        <dbReference type="Rhea" id="RHEA:24903"/>
    </physiologicalReaction>
</comment>
<dbReference type="PANTHER" id="PTHR44757:SF2">
    <property type="entry name" value="BIOFILM ARCHITECTURE MAINTENANCE PROTEIN MBAA"/>
    <property type="match status" value="1"/>
</dbReference>
<dbReference type="Pfam" id="PF00563">
    <property type="entry name" value="EAL"/>
    <property type="match status" value="1"/>
</dbReference>
<dbReference type="SMART" id="SM00091">
    <property type="entry name" value="PAS"/>
    <property type="match status" value="1"/>
</dbReference>
<dbReference type="CDD" id="cd00130">
    <property type="entry name" value="PAS"/>
    <property type="match status" value="2"/>
</dbReference>
<comment type="caution">
    <text evidence="9">The sequence shown here is derived from an EMBL/GenBank/DDBJ whole genome shotgun (WGS) entry which is preliminary data.</text>
</comment>